<dbReference type="PANTHER" id="PTHR46624">
    <property type="entry name" value="AGAP002036-PA"/>
    <property type="match status" value="1"/>
</dbReference>
<evidence type="ECO:0000313" key="7">
    <source>
        <dbReference type="EMBL" id="KAL3313724.1"/>
    </source>
</evidence>
<sequence length="697" mass="77469">MEDDFDNVNCIAGGMDDQHNLGEISQKKSSHSRRGKSKSSNQAPSSSSQSTEPSAVYLIDDREKIQFKDAIEFAKAVKCKPEQSVKVVSIVGKTGDGKSHTLNHAFFGGNQLFQTSNSQSSCTMGVWAAYVPDLDYLLLDTEGLLGGSTNPNQQKRLLLKLFAISDVVIYRTLAERLHSDIFTFLTDASDAFGSHFQAELQRILDKNHIADSTTQLGPSIIVYQETKNTEPYAVSGKLVAVKNQCQMDETLHESFSRLGRNTNSFSMLRYLGTRRSDEDTSDFKPLVRLVAELIKDNLRRSARRLDFVFKTLVELNRNFSTDLPAKDAFTFVEEYFTCPARCICCQKRCFLSLGHVAEGLDHRVSNADDKCVYEAAECTAEGRESLLVPKFLESADNAFTGVIRYMWSGSLLECSRHGVVYRSRANWSGNLQPERAEKVDWRVVHVWPGQQSLLKGTHPMGQIVLDGLNSVSSQFGRIAWPHARKLGDLITDSVAPEYWQPNSLITHCKVCQRAFAENSAEFVDDPNCAARGPSKEATQDDGFKHHCRACGQGVCSLCSASRIPVPEHGYFTENVRVCDTSSTVMPYSAGDPNASSGFGRKMLETFSATSCYIMPILQAPKEMVKTYARPDYWEPDDECINCPCCKSPFGPRRAIHHCRECGKGVCNGCSNSRAPVPMRGLDTPSRVCDMCRKPALK</sequence>
<dbReference type="InterPro" id="IPR042427">
    <property type="entry name" value="ZFYV1"/>
</dbReference>
<dbReference type="SUPFAM" id="SSF52540">
    <property type="entry name" value="P-loop containing nucleoside triphosphate hydrolases"/>
    <property type="match status" value="1"/>
</dbReference>
<dbReference type="SMART" id="SM00064">
    <property type="entry name" value="FYVE"/>
    <property type="match status" value="2"/>
</dbReference>
<dbReference type="InterPro" id="IPR017455">
    <property type="entry name" value="Znf_FYVE-rel"/>
</dbReference>
<dbReference type="InterPro" id="IPR015894">
    <property type="entry name" value="Guanylate-bd_N"/>
</dbReference>
<dbReference type="PROSITE" id="PS50178">
    <property type="entry name" value="ZF_FYVE"/>
    <property type="match status" value="2"/>
</dbReference>
<keyword evidence="8" id="KW-1185">Reference proteome</keyword>
<feature type="domain" description="FYVE-type" evidence="6">
    <location>
        <begin position="636"/>
        <end position="696"/>
    </location>
</feature>
<dbReference type="Gene3D" id="3.40.50.300">
    <property type="entry name" value="P-loop containing nucleotide triphosphate hydrolases"/>
    <property type="match status" value="1"/>
</dbReference>
<comment type="caution">
    <text evidence="7">The sequence shown here is derived from an EMBL/GenBank/DDBJ whole genome shotgun (WGS) entry which is preliminary data.</text>
</comment>
<dbReference type="SUPFAM" id="SSF57903">
    <property type="entry name" value="FYVE/PHD zinc finger"/>
    <property type="match status" value="2"/>
</dbReference>
<name>A0ABD2Q299_9PLAT</name>
<dbReference type="InterPro" id="IPR011011">
    <property type="entry name" value="Znf_FYVE_PHD"/>
</dbReference>
<evidence type="ECO:0000256" key="4">
    <source>
        <dbReference type="PROSITE-ProRule" id="PRU00091"/>
    </source>
</evidence>
<dbReference type="CDD" id="cd15734">
    <property type="entry name" value="FYVE_ZFYV1"/>
    <property type="match status" value="1"/>
</dbReference>
<feature type="compositionally biased region" description="Basic residues" evidence="5">
    <location>
        <begin position="28"/>
        <end position="37"/>
    </location>
</feature>
<evidence type="ECO:0000259" key="6">
    <source>
        <dbReference type="PROSITE" id="PS50178"/>
    </source>
</evidence>
<accession>A0ABD2Q299</accession>
<evidence type="ECO:0000256" key="1">
    <source>
        <dbReference type="ARBA" id="ARBA00022723"/>
    </source>
</evidence>
<evidence type="ECO:0000256" key="3">
    <source>
        <dbReference type="ARBA" id="ARBA00022833"/>
    </source>
</evidence>
<dbReference type="InterPro" id="IPR013083">
    <property type="entry name" value="Znf_RING/FYVE/PHD"/>
</dbReference>
<dbReference type="InterPro" id="IPR027417">
    <property type="entry name" value="P-loop_NTPase"/>
</dbReference>
<feature type="domain" description="FYVE-type" evidence="6">
    <location>
        <begin position="502"/>
        <end position="586"/>
    </location>
</feature>
<keyword evidence="2 4" id="KW-0863">Zinc-finger</keyword>
<dbReference type="PANTHER" id="PTHR46624:SF4">
    <property type="entry name" value="FYVE-TYPE DOMAIN-CONTAINING PROTEIN"/>
    <property type="match status" value="1"/>
</dbReference>
<evidence type="ECO:0000313" key="8">
    <source>
        <dbReference type="Proteomes" id="UP001626550"/>
    </source>
</evidence>
<keyword evidence="3" id="KW-0862">Zinc</keyword>
<organism evidence="7 8">
    <name type="scientific">Cichlidogyrus casuarinus</name>
    <dbReference type="NCBI Taxonomy" id="1844966"/>
    <lineage>
        <taxon>Eukaryota</taxon>
        <taxon>Metazoa</taxon>
        <taxon>Spiralia</taxon>
        <taxon>Lophotrochozoa</taxon>
        <taxon>Platyhelminthes</taxon>
        <taxon>Monogenea</taxon>
        <taxon>Monopisthocotylea</taxon>
        <taxon>Dactylogyridea</taxon>
        <taxon>Ancyrocephalidae</taxon>
        <taxon>Cichlidogyrus</taxon>
    </lineage>
</organism>
<keyword evidence="1" id="KW-0479">Metal-binding</keyword>
<dbReference type="AlphaFoldDB" id="A0ABD2Q299"/>
<evidence type="ECO:0000256" key="5">
    <source>
        <dbReference type="SAM" id="MobiDB-lite"/>
    </source>
</evidence>
<feature type="compositionally biased region" description="Low complexity" evidence="5">
    <location>
        <begin position="38"/>
        <end position="55"/>
    </location>
</feature>
<evidence type="ECO:0000256" key="2">
    <source>
        <dbReference type="ARBA" id="ARBA00022771"/>
    </source>
</evidence>
<dbReference type="EMBL" id="JBJKFK010001211">
    <property type="protein sequence ID" value="KAL3313724.1"/>
    <property type="molecule type" value="Genomic_DNA"/>
</dbReference>
<gene>
    <name evidence="7" type="primary">ZFYVE1</name>
    <name evidence="7" type="ORF">Ciccas_007671</name>
</gene>
<dbReference type="Gene3D" id="3.30.40.10">
    <property type="entry name" value="Zinc/RING finger domain, C3HC4 (zinc finger)"/>
    <property type="match status" value="2"/>
</dbReference>
<dbReference type="Pfam" id="PF01363">
    <property type="entry name" value="FYVE"/>
    <property type="match status" value="2"/>
</dbReference>
<dbReference type="GO" id="GO:0008270">
    <property type="term" value="F:zinc ion binding"/>
    <property type="evidence" value="ECO:0007669"/>
    <property type="project" value="UniProtKB-KW"/>
</dbReference>
<reference evidence="7 8" key="1">
    <citation type="submission" date="2024-11" db="EMBL/GenBank/DDBJ databases">
        <title>Adaptive evolution of stress response genes in parasites aligns with host niche diversity.</title>
        <authorList>
            <person name="Hahn C."/>
            <person name="Resl P."/>
        </authorList>
    </citation>
    <scope>NUCLEOTIDE SEQUENCE [LARGE SCALE GENOMIC DNA]</scope>
    <source>
        <strain evidence="7">EGGRZ-B1_66</strain>
        <tissue evidence="7">Body</tissue>
    </source>
</reference>
<dbReference type="Proteomes" id="UP001626550">
    <property type="component" value="Unassembled WGS sequence"/>
</dbReference>
<proteinExistence type="predicted"/>
<protein>
    <submittedName>
        <fullName evidence="7">Zinc finger FYVE domain-containing protein 1</fullName>
    </submittedName>
</protein>
<dbReference type="Pfam" id="PF02263">
    <property type="entry name" value="GBP"/>
    <property type="match status" value="1"/>
</dbReference>
<feature type="region of interest" description="Disordered" evidence="5">
    <location>
        <begin position="1"/>
        <end position="55"/>
    </location>
</feature>
<dbReference type="InterPro" id="IPR000306">
    <property type="entry name" value="Znf_FYVE"/>
</dbReference>